<dbReference type="Pfam" id="PF20169">
    <property type="entry name" value="DUF6537"/>
    <property type="match status" value="1"/>
</dbReference>
<feature type="domain" description="Thiamine pyrophosphate enzyme TPP-binding" evidence="3">
    <location>
        <begin position="473"/>
        <end position="561"/>
    </location>
</feature>
<organism evidence="5 6">
    <name type="scientific">Camelimonas abortus</name>
    <dbReference type="NCBI Taxonomy" id="1017184"/>
    <lineage>
        <taxon>Bacteria</taxon>
        <taxon>Pseudomonadati</taxon>
        <taxon>Pseudomonadota</taxon>
        <taxon>Alphaproteobacteria</taxon>
        <taxon>Hyphomicrobiales</taxon>
        <taxon>Chelatococcaceae</taxon>
        <taxon>Camelimonas</taxon>
    </lineage>
</organism>
<dbReference type="Gene3D" id="3.40.50.970">
    <property type="match status" value="1"/>
</dbReference>
<evidence type="ECO:0000256" key="1">
    <source>
        <dbReference type="ARBA" id="ARBA00023002"/>
    </source>
</evidence>
<evidence type="ECO:0000259" key="4">
    <source>
        <dbReference type="Pfam" id="PF20169"/>
    </source>
</evidence>
<reference evidence="6" key="1">
    <citation type="journal article" date="2019" name="Int. J. Syst. Evol. Microbiol.">
        <title>The Global Catalogue of Microorganisms (GCM) 10K type strain sequencing project: providing services to taxonomists for standard genome sequencing and annotation.</title>
        <authorList>
            <consortium name="The Broad Institute Genomics Platform"/>
            <consortium name="The Broad Institute Genome Sequencing Center for Infectious Disease"/>
            <person name="Wu L."/>
            <person name="Ma J."/>
        </authorList>
    </citation>
    <scope>NUCLEOTIDE SEQUENCE [LARGE SCALE GENOMIC DNA]</scope>
    <source>
        <strain evidence="6">CCM 7941</strain>
    </source>
</reference>
<dbReference type="Pfam" id="PF02775">
    <property type="entry name" value="TPP_enzyme_C"/>
    <property type="match status" value="1"/>
</dbReference>
<dbReference type="InterPro" id="IPR029061">
    <property type="entry name" value="THDP-binding"/>
</dbReference>
<keyword evidence="6" id="KW-1185">Reference proteome</keyword>
<keyword evidence="1" id="KW-0560">Oxidoreductase</keyword>
<sequence length="1182" mass="128977">MTTDVSASLATAPGRDGVRRDVSLDDKYLLRSGRVYISGIQALVRLPMMQRQRDLAAGLNTAGFISGYRGSPLGVYDNALWQARRLLEQEHVVFQPGLNEDLAATAVWGSQQVGLFPGAKYDGVFGIWYGKGPGVDRSMDALKHANSAGTSKYGGVLAIAGDDHGCQSSTLAHQSEQVYMAAMMPVLNPANVQEYLDFGVRGFALSRYSGCWVGFKAISEAVESSASVHVDPDRIRINIPTDFEMPPGGLNIRWPDPPLEAEARLHGPRMEAVAAFARANPFDEIVLDSRDAGVPGRIGLMTTGKAHLDARQALADLGVSDDQARALGLRIYKVGLTWPLEREGALRFAEGLEEILVLEEKRGFIEDQLMRYLYNMPADRRPMVVGKRDENGAPLLPSEGEFNPTMVARVIVSRLRRRGQADPALEQRLARLESFEQAGALPVTSLARTPFFCSGCPHNTSTNVPEGSRAMAGIGCHGMASYIPARRTATITHMGGEGANWIGQAPFTEEPHVFQNLGDGTYTHSGILAIRAAVAAGVNITYKILYNDAVAMTGGQHAEGGYSVGEIAAQVAAERISRLVVVSDDPDKYPPNGYFPPGTSVFHRDRLDQAQRELRETEGVTVLIYDQTCAAEKRRRRKRGLYPDPPRRVFINDLVCEGCGDCQVKSNCVSVKPLETEFGRKRQIDQSNCNKDFSCLNGFCPSFVTVHGGALRKVKKSVAAAPADDDPFAGLPQPQVKELAEPYGVLITGIGGTGVITVGALLGMAAHIEGKGCTVLDFTGLSQKNGAVMSHVRLAPRPEDLAAVRIAPGGADLLLGCDMVVAASAPALTRVEHGVTRAVVNDYLQPTASFVINPDLDFEYARMKKAMRQALGESQVDFVKASELATALTGDAIATNLFMLGYAWQRGLLPLSLGAIEKAVELNGAAVEMNLRAFAWGRLAAHDPEKVQRIARPLLAPPPPEAPDLDQVVARRVAFLTGYQDAAWAERYRRLVEEVRAAEQAKTPGRSGLAEAVAHNLFRLMSYKDEYEVARLYVDPAFRARLERQFEGDYRLRFHLAPPLVARRDPETGELQKREFGAWMMPVFRVLARLKKLRGGPFDIFGYTRERRMERQLIADYEALVRHVIAGLTPASHAIAVDLLSVPEMIRGFGHVKERNVKAAKTKEAMLRAAFDNPPQLARAAE</sequence>
<dbReference type="InterPro" id="IPR002869">
    <property type="entry name" value="Pyrv_flavodox_OxRed_cen"/>
</dbReference>
<dbReference type="Pfam" id="PF01558">
    <property type="entry name" value="POR"/>
    <property type="match status" value="1"/>
</dbReference>
<dbReference type="SUPFAM" id="SSF52518">
    <property type="entry name" value="Thiamin diphosphate-binding fold (THDP-binding)"/>
    <property type="match status" value="2"/>
</dbReference>
<name>A0ABV7LD73_9HYPH</name>
<gene>
    <name evidence="5" type="ORF">ACFOEX_02130</name>
</gene>
<evidence type="ECO:0000259" key="3">
    <source>
        <dbReference type="Pfam" id="PF02775"/>
    </source>
</evidence>
<dbReference type="NCBIfam" id="NF009588">
    <property type="entry name" value="PRK13029.1"/>
    <property type="match status" value="1"/>
</dbReference>
<comment type="caution">
    <text evidence="5">The sequence shown here is derived from an EMBL/GenBank/DDBJ whole genome shotgun (WGS) entry which is preliminary data.</text>
</comment>
<dbReference type="InterPro" id="IPR051457">
    <property type="entry name" value="2-oxoacid:Fd_oxidoreductase"/>
</dbReference>
<accession>A0ABV7LD73</accession>
<dbReference type="SUPFAM" id="SSF53323">
    <property type="entry name" value="Pyruvate-ferredoxin oxidoreductase, PFOR, domain III"/>
    <property type="match status" value="1"/>
</dbReference>
<proteinExistence type="predicted"/>
<protein>
    <submittedName>
        <fullName evidence="5">Indolepyruvate ferredoxin oxidoreductase family protein</fullName>
    </submittedName>
</protein>
<evidence type="ECO:0000259" key="2">
    <source>
        <dbReference type="Pfam" id="PF01558"/>
    </source>
</evidence>
<dbReference type="NCBIfam" id="NF009589">
    <property type="entry name" value="PRK13030.1"/>
    <property type="match status" value="1"/>
</dbReference>
<dbReference type="InterPro" id="IPR019752">
    <property type="entry name" value="Pyrv/ketoisovalerate_OxRed_cat"/>
</dbReference>
<dbReference type="InterPro" id="IPR046667">
    <property type="entry name" value="DUF6537"/>
</dbReference>
<dbReference type="CDD" id="cd07034">
    <property type="entry name" value="TPP_PYR_PFOR_IOR-alpha_like"/>
    <property type="match status" value="1"/>
</dbReference>
<feature type="domain" description="DUF6537" evidence="4">
    <location>
        <begin position="965"/>
        <end position="1162"/>
    </location>
</feature>
<dbReference type="CDD" id="cd02008">
    <property type="entry name" value="TPP_IOR_alpha"/>
    <property type="match status" value="1"/>
</dbReference>
<dbReference type="InterPro" id="IPR011766">
    <property type="entry name" value="TPP_enzyme_TPP-bd"/>
</dbReference>
<dbReference type="PANTHER" id="PTHR48084:SF3">
    <property type="entry name" value="SUBUNIT OF PYRUVATE:FLAVODOXIN OXIDOREDUCTASE"/>
    <property type="match status" value="1"/>
</dbReference>
<dbReference type="PANTHER" id="PTHR48084">
    <property type="entry name" value="2-OXOGLUTARATE OXIDOREDUCTASE SUBUNIT KORB-RELATED"/>
    <property type="match status" value="1"/>
</dbReference>
<feature type="domain" description="Pyruvate/ketoisovalerate oxidoreductase catalytic" evidence="2">
    <location>
        <begin position="751"/>
        <end position="937"/>
    </location>
</feature>
<dbReference type="EMBL" id="JBHRUV010000013">
    <property type="protein sequence ID" value="MFC3265158.1"/>
    <property type="molecule type" value="Genomic_DNA"/>
</dbReference>
<evidence type="ECO:0000313" key="6">
    <source>
        <dbReference type="Proteomes" id="UP001595536"/>
    </source>
</evidence>
<dbReference type="Proteomes" id="UP001595536">
    <property type="component" value="Unassembled WGS sequence"/>
</dbReference>
<dbReference type="InterPro" id="IPR002880">
    <property type="entry name" value="Pyrv_Fd/Flavodoxin_OxRdtase_N"/>
</dbReference>
<evidence type="ECO:0000313" key="5">
    <source>
        <dbReference type="EMBL" id="MFC3265158.1"/>
    </source>
</evidence>
<dbReference type="Gene3D" id="3.40.920.10">
    <property type="entry name" value="Pyruvate-ferredoxin oxidoreductase, PFOR, domain III"/>
    <property type="match status" value="1"/>
</dbReference>
<dbReference type="RefSeq" id="WP_376829931.1">
    <property type="nucleotide sequence ID" value="NZ_JBHLWR010000006.1"/>
</dbReference>